<protein>
    <submittedName>
        <fullName evidence="1">Uncharacterized protein</fullName>
    </submittedName>
</protein>
<dbReference type="EMBL" id="JMCC02000037">
    <property type="protein sequence ID" value="KIG16529.1"/>
    <property type="molecule type" value="Genomic_DNA"/>
</dbReference>
<reference evidence="1 2" key="1">
    <citation type="submission" date="2014-12" db="EMBL/GenBank/DDBJ databases">
        <title>Genome assembly of Enhygromyxa salina DSM 15201.</title>
        <authorList>
            <person name="Sharma G."/>
            <person name="Subramanian S."/>
        </authorList>
    </citation>
    <scope>NUCLEOTIDE SEQUENCE [LARGE SCALE GENOMIC DNA]</scope>
    <source>
        <strain evidence="1 2">DSM 15201</strain>
    </source>
</reference>
<evidence type="ECO:0000313" key="2">
    <source>
        <dbReference type="Proteomes" id="UP000031599"/>
    </source>
</evidence>
<comment type="caution">
    <text evidence="1">The sequence shown here is derived from an EMBL/GenBank/DDBJ whole genome shotgun (WGS) entry which is preliminary data.</text>
</comment>
<evidence type="ECO:0000313" key="1">
    <source>
        <dbReference type="EMBL" id="KIG16529.1"/>
    </source>
</evidence>
<organism evidence="1 2">
    <name type="scientific">Enhygromyxa salina</name>
    <dbReference type="NCBI Taxonomy" id="215803"/>
    <lineage>
        <taxon>Bacteria</taxon>
        <taxon>Pseudomonadati</taxon>
        <taxon>Myxococcota</taxon>
        <taxon>Polyangia</taxon>
        <taxon>Nannocystales</taxon>
        <taxon>Nannocystaceae</taxon>
        <taxon>Enhygromyxa</taxon>
    </lineage>
</organism>
<dbReference type="Proteomes" id="UP000031599">
    <property type="component" value="Unassembled WGS sequence"/>
</dbReference>
<gene>
    <name evidence="1" type="ORF">DB30_04442</name>
</gene>
<proteinExistence type="predicted"/>
<sequence length="63" mass="7177">MILEELVASMLELPALGFAWLRVESLLDPDQLTARIACGLELVREDHPRLTVRRGEARCESTW</sequence>
<name>A0A0C1ZFU7_9BACT</name>
<accession>A0A0C1ZFU7</accession>
<dbReference type="AlphaFoldDB" id="A0A0C1ZFU7"/>